<keyword evidence="8" id="KW-1185">Reference proteome</keyword>
<dbReference type="EMBL" id="JAVYJV010000003">
    <property type="protein sequence ID" value="KAK4374852.1"/>
    <property type="molecule type" value="Genomic_DNA"/>
</dbReference>
<dbReference type="Proteomes" id="UP001291623">
    <property type="component" value="Unassembled WGS sequence"/>
</dbReference>
<dbReference type="PANTHER" id="PTHR11177:SF383">
    <property type="entry name" value="GLYCOSYL HYDROLASE FAMILY PROTEIN WITH CHITINASE INSERTION DOMAIN-CONTAINING PROTEIN"/>
    <property type="match status" value="1"/>
</dbReference>
<name>A0AAE1ST77_9SOLA</name>
<dbReference type="FunFam" id="3.10.50.10:FF:000003">
    <property type="entry name" value="Class V chitinase CHIT5b"/>
    <property type="match status" value="1"/>
</dbReference>
<comment type="similarity">
    <text evidence="1">Belongs to the glycosyl hydrolase 18 family. Chitinase class V subfamily.</text>
</comment>
<dbReference type="PROSITE" id="PS51910">
    <property type="entry name" value="GH18_2"/>
    <property type="match status" value="1"/>
</dbReference>
<dbReference type="GO" id="GO:0005576">
    <property type="term" value="C:extracellular region"/>
    <property type="evidence" value="ECO:0007669"/>
    <property type="project" value="TreeGrafter"/>
</dbReference>
<dbReference type="AlphaFoldDB" id="A0AAE1ST77"/>
<evidence type="ECO:0000256" key="1">
    <source>
        <dbReference type="ARBA" id="ARBA00008682"/>
    </source>
</evidence>
<dbReference type="GO" id="GO:0006032">
    <property type="term" value="P:chitin catabolic process"/>
    <property type="evidence" value="ECO:0007669"/>
    <property type="project" value="TreeGrafter"/>
</dbReference>
<dbReference type="InterPro" id="IPR050314">
    <property type="entry name" value="Glycosyl_Hydrlase_18"/>
</dbReference>
<dbReference type="GO" id="GO:0005975">
    <property type="term" value="P:carbohydrate metabolic process"/>
    <property type="evidence" value="ECO:0007669"/>
    <property type="project" value="InterPro"/>
</dbReference>
<evidence type="ECO:0000313" key="7">
    <source>
        <dbReference type="EMBL" id="KAK4374852.1"/>
    </source>
</evidence>
<evidence type="ECO:0000256" key="3">
    <source>
        <dbReference type="ARBA" id="ARBA00022801"/>
    </source>
</evidence>
<dbReference type="SUPFAM" id="SSF51445">
    <property type="entry name" value="(Trans)glycosidases"/>
    <property type="match status" value="1"/>
</dbReference>
<reference evidence="7" key="1">
    <citation type="submission" date="2023-12" db="EMBL/GenBank/DDBJ databases">
        <title>Genome assembly of Anisodus tanguticus.</title>
        <authorList>
            <person name="Wang Y.-J."/>
        </authorList>
    </citation>
    <scope>NUCLEOTIDE SEQUENCE</scope>
    <source>
        <strain evidence="7">KB-2021</strain>
        <tissue evidence="7">Leaf</tissue>
    </source>
</reference>
<dbReference type="SUPFAM" id="SSF54556">
    <property type="entry name" value="Chitinase insertion domain"/>
    <property type="match status" value="1"/>
</dbReference>
<gene>
    <name evidence="7" type="ORF">RND71_005529</name>
</gene>
<dbReference type="InterPro" id="IPR017853">
    <property type="entry name" value="GH"/>
</dbReference>
<proteinExistence type="inferred from homology"/>
<comment type="caution">
    <text evidence="7">The sequence shown here is derived from an EMBL/GenBank/DDBJ whole genome shotgun (WGS) entry which is preliminary data.</text>
</comment>
<evidence type="ECO:0000256" key="4">
    <source>
        <dbReference type="ARBA" id="ARBA00023180"/>
    </source>
</evidence>
<keyword evidence="5" id="KW-0326">Glycosidase</keyword>
<organism evidence="7 8">
    <name type="scientific">Anisodus tanguticus</name>
    <dbReference type="NCBI Taxonomy" id="243964"/>
    <lineage>
        <taxon>Eukaryota</taxon>
        <taxon>Viridiplantae</taxon>
        <taxon>Streptophyta</taxon>
        <taxon>Embryophyta</taxon>
        <taxon>Tracheophyta</taxon>
        <taxon>Spermatophyta</taxon>
        <taxon>Magnoliopsida</taxon>
        <taxon>eudicotyledons</taxon>
        <taxon>Gunneridae</taxon>
        <taxon>Pentapetalae</taxon>
        <taxon>asterids</taxon>
        <taxon>lamiids</taxon>
        <taxon>Solanales</taxon>
        <taxon>Solanaceae</taxon>
        <taxon>Solanoideae</taxon>
        <taxon>Hyoscyameae</taxon>
        <taxon>Anisodus</taxon>
    </lineage>
</organism>
<keyword evidence="4" id="KW-0325">Glycoprotein</keyword>
<evidence type="ECO:0000313" key="8">
    <source>
        <dbReference type="Proteomes" id="UP001291623"/>
    </source>
</evidence>
<evidence type="ECO:0000259" key="6">
    <source>
        <dbReference type="PROSITE" id="PS51910"/>
    </source>
</evidence>
<dbReference type="GO" id="GO:0008061">
    <property type="term" value="F:chitin binding"/>
    <property type="evidence" value="ECO:0007669"/>
    <property type="project" value="InterPro"/>
</dbReference>
<dbReference type="InterPro" id="IPR011583">
    <property type="entry name" value="Chitinase_II/V-like_cat"/>
</dbReference>
<dbReference type="Gene3D" id="3.20.20.80">
    <property type="entry name" value="Glycosidases"/>
    <property type="match status" value="1"/>
</dbReference>
<evidence type="ECO:0000256" key="2">
    <source>
        <dbReference type="ARBA" id="ARBA00022729"/>
    </source>
</evidence>
<dbReference type="SMART" id="SM00636">
    <property type="entry name" value="Glyco_18"/>
    <property type="match status" value="1"/>
</dbReference>
<accession>A0AAE1ST77</accession>
<dbReference type="GO" id="GO:0004568">
    <property type="term" value="F:chitinase activity"/>
    <property type="evidence" value="ECO:0007669"/>
    <property type="project" value="TreeGrafter"/>
</dbReference>
<protein>
    <recommendedName>
        <fullName evidence="6">GH18 domain-containing protein</fullName>
    </recommendedName>
</protein>
<evidence type="ECO:0000256" key="5">
    <source>
        <dbReference type="ARBA" id="ARBA00023295"/>
    </source>
</evidence>
<feature type="domain" description="GH18" evidence="6">
    <location>
        <begin position="1"/>
        <end position="229"/>
    </location>
</feature>
<sequence>MSVKFDVQSYPLPTKLKADVSAEVIPTAAAANGRGGRVGGGPTMEIYVVAKSVSSSPRVNGSTYPVQSLARNLDWINLIPYDFYGPSWSPSQTNSHAQLFDPVNHVSGSDGINQWIQEGVPPQKVVFGIPFYGYAWQLNNTNIHGLRTPATGKSDAYDDLWMTYAQIRDFIVQHRATAVHDDRIVGDYCYSGRTWISYDDTQSVRTKVSYIKSRNLLGYYANDISGMLL</sequence>
<keyword evidence="3" id="KW-0378">Hydrolase</keyword>
<dbReference type="InterPro" id="IPR001223">
    <property type="entry name" value="Glyco_hydro18_cat"/>
</dbReference>
<dbReference type="Gene3D" id="3.10.50.10">
    <property type="match status" value="1"/>
</dbReference>
<dbReference type="Pfam" id="PF00704">
    <property type="entry name" value="Glyco_hydro_18"/>
    <property type="match status" value="1"/>
</dbReference>
<keyword evidence="2" id="KW-0732">Signal</keyword>
<dbReference type="InterPro" id="IPR029070">
    <property type="entry name" value="Chitinase_insertion_sf"/>
</dbReference>
<dbReference type="PANTHER" id="PTHR11177">
    <property type="entry name" value="CHITINASE"/>
    <property type="match status" value="1"/>
</dbReference>